<evidence type="ECO:0000256" key="6">
    <source>
        <dbReference type="ARBA" id="ARBA00022918"/>
    </source>
</evidence>
<evidence type="ECO:0000256" key="3">
    <source>
        <dbReference type="ARBA" id="ARBA00022722"/>
    </source>
</evidence>
<name>A0AAN7YTE6_9MYCE</name>
<dbReference type="InterPro" id="IPR043502">
    <property type="entry name" value="DNA/RNA_pol_sf"/>
</dbReference>
<accession>A0AAN7YTE6</accession>
<evidence type="ECO:0000313" key="8">
    <source>
        <dbReference type="EMBL" id="KAK5578211.1"/>
    </source>
</evidence>
<reference evidence="8 9" key="1">
    <citation type="submission" date="2023-11" db="EMBL/GenBank/DDBJ databases">
        <title>Dfirmibasis_genome.</title>
        <authorList>
            <person name="Edelbroek B."/>
            <person name="Kjellin J."/>
            <person name="Jerlstrom-Hultqvist J."/>
            <person name="Soderbom F."/>
        </authorList>
    </citation>
    <scope>NUCLEOTIDE SEQUENCE [LARGE SCALE GENOMIC DNA]</scope>
    <source>
        <strain evidence="8 9">TNS-C-14</strain>
    </source>
</reference>
<keyword evidence="2" id="KW-0548">Nucleotidyltransferase</keyword>
<dbReference type="Proteomes" id="UP001344447">
    <property type="component" value="Unassembled WGS sequence"/>
</dbReference>
<evidence type="ECO:0000256" key="5">
    <source>
        <dbReference type="ARBA" id="ARBA00022801"/>
    </source>
</evidence>
<dbReference type="InterPro" id="IPR041373">
    <property type="entry name" value="RT_RNaseH"/>
</dbReference>
<feature type="domain" description="Reverse transcriptase RNase H-like" evidence="7">
    <location>
        <begin position="130"/>
        <end position="205"/>
    </location>
</feature>
<keyword evidence="1" id="KW-0808">Transferase</keyword>
<keyword evidence="9" id="KW-1185">Reference proteome</keyword>
<dbReference type="EMBL" id="JAVFKY010000004">
    <property type="protein sequence ID" value="KAK5578211.1"/>
    <property type="molecule type" value="Genomic_DNA"/>
</dbReference>
<dbReference type="GO" id="GO:0016787">
    <property type="term" value="F:hydrolase activity"/>
    <property type="evidence" value="ECO:0007669"/>
    <property type="project" value="UniProtKB-KW"/>
</dbReference>
<evidence type="ECO:0000256" key="4">
    <source>
        <dbReference type="ARBA" id="ARBA00022759"/>
    </source>
</evidence>
<keyword evidence="4" id="KW-0255">Endonuclease</keyword>
<comment type="caution">
    <text evidence="8">The sequence shown here is derived from an EMBL/GenBank/DDBJ whole genome shotgun (WGS) entry which is preliminary data.</text>
</comment>
<keyword evidence="5" id="KW-0378">Hydrolase</keyword>
<evidence type="ECO:0000259" key="7">
    <source>
        <dbReference type="Pfam" id="PF17917"/>
    </source>
</evidence>
<dbReference type="GO" id="GO:0003964">
    <property type="term" value="F:RNA-directed DNA polymerase activity"/>
    <property type="evidence" value="ECO:0007669"/>
    <property type="project" value="UniProtKB-KW"/>
</dbReference>
<evidence type="ECO:0000256" key="1">
    <source>
        <dbReference type="ARBA" id="ARBA00022679"/>
    </source>
</evidence>
<organism evidence="8 9">
    <name type="scientific">Dictyostelium firmibasis</name>
    <dbReference type="NCBI Taxonomy" id="79012"/>
    <lineage>
        <taxon>Eukaryota</taxon>
        <taxon>Amoebozoa</taxon>
        <taxon>Evosea</taxon>
        <taxon>Eumycetozoa</taxon>
        <taxon>Dictyostelia</taxon>
        <taxon>Dictyosteliales</taxon>
        <taxon>Dictyosteliaceae</taxon>
        <taxon>Dictyostelium</taxon>
    </lineage>
</organism>
<sequence length="312" mass="36716">MVIGSLYIIRKSKGTAVFGRIIKEDFNQLHDCYCTFRYTEEVPLRIQKFILYAPNHHFLHFYTKNHTHIINKETVKEYWNIEPELIDECNVKMIDNALSIPPAKTHWNNQNQRRQSGDGKTNSTISYSFQHPIRLLSLFLSQQLLNGDREFLSIVDSLKKFQYLLMGKRVTIYTDHQNLLYVINKTSEQLLSNRQINYIKYLEEFNSKLIHISGNKNGVADFLSRKYDSFQWDASFLEKIKEEQEAKFAPTPVSHFNTLTRTKIPLSSIKKIIRDNILDAQITSQKYYNKNRCKAPDYKVGDQLVQVFEDDD</sequence>
<dbReference type="InterPro" id="IPR050951">
    <property type="entry name" value="Retrovirus_Pol_polyprotein"/>
</dbReference>
<evidence type="ECO:0000256" key="2">
    <source>
        <dbReference type="ARBA" id="ARBA00022695"/>
    </source>
</evidence>
<dbReference type="Pfam" id="PF17917">
    <property type="entry name" value="RT_RNaseH"/>
    <property type="match status" value="1"/>
</dbReference>
<dbReference type="AlphaFoldDB" id="A0AAN7YTE6"/>
<dbReference type="GO" id="GO:0004519">
    <property type="term" value="F:endonuclease activity"/>
    <property type="evidence" value="ECO:0007669"/>
    <property type="project" value="UniProtKB-KW"/>
</dbReference>
<proteinExistence type="predicted"/>
<dbReference type="PANTHER" id="PTHR37984:SF5">
    <property type="entry name" value="PROTEIN NYNRIN-LIKE"/>
    <property type="match status" value="1"/>
</dbReference>
<protein>
    <recommendedName>
        <fullName evidence="7">Reverse transcriptase RNase H-like domain-containing protein</fullName>
    </recommendedName>
</protein>
<dbReference type="PANTHER" id="PTHR37984">
    <property type="entry name" value="PROTEIN CBG26694"/>
    <property type="match status" value="1"/>
</dbReference>
<keyword evidence="3" id="KW-0540">Nuclease</keyword>
<dbReference type="SUPFAM" id="SSF56672">
    <property type="entry name" value="DNA/RNA polymerases"/>
    <property type="match status" value="1"/>
</dbReference>
<gene>
    <name evidence="8" type="ORF">RB653_003164</name>
</gene>
<evidence type="ECO:0000313" key="9">
    <source>
        <dbReference type="Proteomes" id="UP001344447"/>
    </source>
</evidence>
<keyword evidence="6" id="KW-0695">RNA-directed DNA polymerase</keyword>